<dbReference type="Proteomes" id="UP001408356">
    <property type="component" value="Unassembled WGS sequence"/>
</dbReference>
<evidence type="ECO:0000313" key="2">
    <source>
        <dbReference type="Proteomes" id="UP001408356"/>
    </source>
</evidence>
<proteinExistence type="predicted"/>
<sequence>MPTLEQRKILEADPTSIHGTHFAPNLVAVVAIYQDVLDSSSNFKPDVTWRGIEKSVGGLIATKYTDDFCPVLPQSSTWRATNLLVLKTGCIFLKFTSRLSTATRGCSVVSMV</sequence>
<evidence type="ECO:0000313" key="1">
    <source>
        <dbReference type="EMBL" id="KAK9412759.1"/>
    </source>
</evidence>
<keyword evidence="2" id="KW-1185">Reference proteome</keyword>
<gene>
    <name evidence="1" type="ORF">SUNI508_12459</name>
</gene>
<dbReference type="EMBL" id="JARVKF010000450">
    <property type="protein sequence ID" value="KAK9412759.1"/>
    <property type="molecule type" value="Genomic_DNA"/>
</dbReference>
<accession>A0ABR2UDS7</accession>
<name>A0ABR2UDS7_9PEZI</name>
<organism evidence="1 2">
    <name type="scientific">Seiridium unicorne</name>
    <dbReference type="NCBI Taxonomy" id="138068"/>
    <lineage>
        <taxon>Eukaryota</taxon>
        <taxon>Fungi</taxon>
        <taxon>Dikarya</taxon>
        <taxon>Ascomycota</taxon>
        <taxon>Pezizomycotina</taxon>
        <taxon>Sordariomycetes</taxon>
        <taxon>Xylariomycetidae</taxon>
        <taxon>Amphisphaeriales</taxon>
        <taxon>Sporocadaceae</taxon>
        <taxon>Seiridium</taxon>
    </lineage>
</organism>
<protein>
    <submittedName>
        <fullName evidence="1">Uncharacterized protein</fullName>
    </submittedName>
</protein>
<comment type="caution">
    <text evidence="1">The sequence shown here is derived from an EMBL/GenBank/DDBJ whole genome shotgun (WGS) entry which is preliminary data.</text>
</comment>
<reference evidence="1 2" key="1">
    <citation type="journal article" date="2024" name="J. Plant Pathol.">
        <title>Sequence and assembly of the genome of Seiridium unicorne, isolate CBS 538.82, causal agent of cypress canker disease.</title>
        <authorList>
            <person name="Scali E."/>
            <person name="Rocca G.D."/>
            <person name="Danti R."/>
            <person name="Garbelotto M."/>
            <person name="Barberini S."/>
            <person name="Baroncelli R."/>
            <person name="Emiliani G."/>
        </authorList>
    </citation>
    <scope>NUCLEOTIDE SEQUENCE [LARGE SCALE GENOMIC DNA]</scope>
    <source>
        <strain evidence="1 2">BM-138-508</strain>
    </source>
</reference>